<dbReference type="Gene3D" id="2.160.10.10">
    <property type="entry name" value="Hexapeptide repeat proteins"/>
    <property type="match status" value="1"/>
</dbReference>
<dbReference type="SUPFAM" id="SSF51161">
    <property type="entry name" value="Trimeric LpxA-like enzymes"/>
    <property type="match status" value="1"/>
</dbReference>
<dbReference type="STRING" id="1347342.BN863_29080"/>
<name>T2KPD6_FORAG</name>
<dbReference type="PATRIC" id="fig|1347342.6.peg.2926"/>
<dbReference type="EMBL" id="HG315671">
    <property type="protein sequence ID" value="CDF80620.1"/>
    <property type="molecule type" value="Genomic_DNA"/>
</dbReference>
<evidence type="ECO:0000256" key="1">
    <source>
        <dbReference type="ARBA" id="ARBA00007274"/>
    </source>
</evidence>
<dbReference type="eggNOG" id="COG0110">
    <property type="taxonomic scope" value="Bacteria"/>
</dbReference>
<keyword evidence="2 3" id="KW-0808">Transferase</keyword>
<comment type="similarity">
    <text evidence="1">Belongs to the transferase hexapeptide repeat family.</text>
</comment>
<evidence type="ECO:0000313" key="3">
    <source>
        <dbReference type="EMBL" id="CDF80620.1"/>
    </source>
</evidence>
<dbReference type="PANTHER" id="PTHR23416">
    <property type="entry name" value="SIALIC ACID SYNTHASE-RELATED"/>
    <property type="match status" value="1"/>
</dbReference>
<dbReference type="GO" id="GO:0005829">
    <property type="term" value="C:cytosol"/>
    <property type="evidence" value="ECO:0007669"/>
    <property type="project" value="TreeGrafter"/>
</dbReference>
<keyword evidence="4" id="KW-1185">Reference proteome</keyword>
<accession>T2KPD6</accession>
<dbReference type="CDD" id="cd05825">
    <property type="entry name" value="LbH_wcaF_like"/>
    <property type="match status" value="1"/>
</dbReference>
<evidence type="ECO:0000256" key="2">
    <source>
        <dbReference type="ARBA" id="ARBA00022679"/>
    </source>
</evidence>
<gene>
    <name evidence="3" type="ORF">BN863_29080</name>
</gene>
<organism evidence="3 4">
    <name type="scientific">Formosa agariphila (strain DSM 15362 / KCTC 12365 / LMG 23005 / KMM 3901 / M-2Alg 35-1)</name>
    <dbReference type="NCBI Taxonomy" id="1347342"/>
    <lineage>
        <taxon>Bacteria</taxon>
        <taxon>Pseudomonadati</taxon>
        <taxon>Bacteroidota</taxon>
        <taxon>Flavobacteriia</taxon>
        <taxon>Flavobacteriales</taxon>
        <taxon>Flavobacteriaceae</taxon>
        <taxon>Formosa</taxon>
    </lineage>
</organism>
<protein>
    <submittedName>
        <fullName evidence="3">Acetyltransferase</fullName>
    </submittedName>
</protein>
<dbReference type="HOGENOM" id="CLU_051638_7_2_10"/>
<reference evidence="3 4" key="1">
    <citation type="journal article" date="2013" name="Appl. Environ. Microbiol.">
        <title>The genome of the alga-associated marine flavobacterium Formosa agariphila KMM 3901T reveals a broad potential for degradation of algal polysaccharides.</title>
        <authorList>
            <person name="Mann A.J."/>
            <person name="Hahnke R.L."/>
            <person name="Huang S."/>
            <person name="Werner J."/>
            <person name="Xing P."/>
            <person name="Barbeyron T."/>
            <person name="Huettel B."/>
            <person name="Stueber K."/>
            <person name="Reinhardt R."/>
            <person name="Harder J."/>
            <person name="Gloeckner F.O."/>
            <person name="Amann R.I."/>
            <person name="Teeling H."/>
        </authorList>
    </citation>
    <scope>NUCLEOTIDE SEQUENCE [LARGE SCALE GENOMIC DNA]</scope>
    <source>
        <strain evidence="4">DSM 15362 / KCTC 12365 / LMG 23005 / KMM 3901</strain>
    </source>
</reference>
<sequence>MKLFGAKIGKGVVIKPGVNIKFPWLLTIGDYTWIGEKVWIDNLAEVIIGKNVCISQEAMLLCGNHNYKKSTFDLMVGKVNIEDGAWVGAKSIVCPGVTIGSHAILTVNSVATTRLDANNIYQGNPAKQIRKRVIE</sequence>
<proteinExistence type="inferred from homology"/>
<dbReference type="InterPro" id="IPR051159">
    <property type="entry name" value="Hexapeptide_acetyltransf"/>
</dbReference>
<dbReference type="PANTHER" id="PTHR23416:SF23">
    <property type="entry name" value="ACETYLTRANSFERASE C18B11.09C-RELATED"/>
    <property type="match status" value="1"/>
</dbReference>
<dbReference type="InterPro" id="IPR011004">
    <property type="entry name" value="Trimer_LpxA-like_sf"/>
</dbReference>
<dbReference type="NCBIfam" id="NF007797">
    <property type="entry name" value="PRK10502.1"/>
    <property type="match status" value="1"/>
</dbReference>
<dbReference type="GO" id="GO:0008374">
    <property type="term" value="F:O-acyltransferase activity"/>
    <property type="evidence" value="ECO:0007669"/>
    <property type="project" value="TreeGrafter"/>
</dbReference>
<dbReference type="AlphaFoldDB" id="T2KPD6"/>
<evidence type="ECO:0000313" key="4">
    <source>
        <dbReference type="Proteomes" id="UP000016160"/>
    </source>
</evidence>
<dbReference type="Proteomes" id="UP000016160">
    <property type="component" value="Chromosome"/>
</dbReference>